<reference evidence="2 3" key="1">
    <citation type="journal article" date="2016" name="Genome Biol. Evol.">
        <title>Gene Family Evolution Reflects Adaptation to Soil Environmental Stressors in the Genome of the Collembolan Orchesella cincta.</title>
        <authorList>
            <person name="Faddeeva-Vakhrusheva A."/>
            <person name="Derks M.F."/>
            <person name="Anvar S.Y."/>
            <person name="Agamennone V."/>
            <person name="Suring W."/>
            <person name="Smit S."/>
            <person name="van Straalen N.M."/>
            <person name="Roelofs D."/>
        </authorList>
    </citation>
    <scope>NUCLEOTIDE SEQUENCE [LARGE SCALE GENOMIC DNA]</scope>
    <source>
        <tissue evidence="2">Mixed pool</tissue>
    </source>
</reference>
<name>A0A1D2MJ49_ORCCI</name>
<accession>A0A1D2MJ49</accession>
<organism evidence="2 3">
    <name type="scientific">Orchesella cincta</name>
    <name type="common">Springtail</name>
    <name type="synonym">Podura cincta</name>
    <dbReference type="NCBI Taxonomy" id="48709"/>
    <lineage>
        <taxon>Eukaryota</taxon>
        <taxon>Metazoa</taxon>
        <taxon>Ecdysozoa</taxon>
        <taxon>Arthropoda</taxon>
        <taxon>Hexapoda</taxon>
        <taxon>Collembola</taxon>
        <taxon>Entomobryomorpha</taxon>
        <taxon>Entomobryoidea</taxon>
        <taxon>Orchesellidae</taxon>
        <taxon>Orchesellinae</taxon>
        <taxon>Orchesella</taxon>
    </lineage>
</organism>
<keyword evidence="3" id="KW-1185">Reference proteome</keyword>
<feature type="transmembrane region" description="Helical" evidence="1">
    <location>
        <begin position="50"/>
        <end position="70"/>
    </location>
</feature>
<gene>
    <name evidence="2" type="ORF">Ocin01_13646</name>
</gene>
<dbReference type="OrthoDB" id="340259at2759"/>
<sequence length="90" mass="10108">MMPEMQVYKYKYCKTDERTPLVRSLQIQDNEPPRKALPAVYMKVGQTTNCATGCIILAITITVLLSWIAIFQGTKMLNAANATRPVLPSF</sequence>
<evidence type="ECO:0000313" key="2">
    <source>
        <dbReference type="EMBL" id="ODM93046.1"/>
    </source>
</evidence>
<comment type="caution">
    <text evidence="2">The sequence shown here is derived from an EMBL/GenBank/DDBJ whole genome shotgun (WGS) entry which is preliminary data.</text>
</comment>
<keyword evidence="1" id="KW-0812">Transmembrane</keyword>
<proteinExistence type="predicted"/>
<dbReference type="AlphaFoldDB" id="A0A1D2MJ49"/>
<keyword evidence="1" id="KW-1133">Transmembrane helix</keyword>
<protein>
    <submittedName>
        <fullName evidence="2">Uncharacterized protein</fullName>
    </submittedName>
</protein>
<dbReference type="Proteomes" id="UP000094527">
    <property type="component" value="Unassembled WGS sequence"/>
</dbReference>
<keyword evidence="1" id="KW-0472">Membrane</keyword>
<evidence type="ECO:0000313" key="3">
    <source>
        <dbReference type="Proteomes" id="UP000094527"/>
    </source>
</evidence>
<evidence type="ECO:0000256" key="1">
    <source>
        <dbReference type="SAM" id="Phobius"/>
    </source>
</evidence>
<dbReference type="EMBL" id="LJIJ01001092">
    <property type="protein sequence ID" value="ODM93046.1"/>
    <property type="molecule type" value="Genomic_DNA"/>
</dbReference>